<protein>
    <submittedName>
        <fullName evidence="1">Uncharacterized protein</fullName>
    </submittedName>
</protein>
<dbReference type="Proteomes" id="UP001472677">
    <property type="component" value="Unassembled WGS sequence"/>
</dbReference>
<keyword evidence="2" id="KW-1185">Reference proteome</keyword>
<sequence>MAWVGKENLYEHSRSNKLTRTVLGASTMLWIKGGGVIHRFKGSPHVRHLMDEASSPMCVEMVESVIHVLRDCTPRLLRCGLLLLNKEVVEMKVLATPTSTVAGMDQHVPDRIAKLCLESDCVNALRVIKDNERSWSSFSIVGHIRDMLER</sequence>
<evidence type="ECO:0000313" key="1">
    <source>
        <dbReference type="EMBL" id="KAK8495100.1"/>
    </source>
</evidence>
<accession>A0ABR2AN64</accession>
<comment type="caution">
    <text evidence="1">The sequence shown here is derived from an EMBL/GenBank/DDBJ whole genome shotgun (WGS) entry which is preliminary data.</text>
</comment>
<reference evidence="1 2" key="1">
    <citation type="journal article" date="2024" name="G3 (Bethesda)">
        <title>Genome assembly of Hibiscus sabdariffa L. provides insights into metabolisms of medicinal natural products.</title>
        <authorList>
            <person name="Kim T."/>
        </authorList>
    </citation>
    <scope>NUCLEOTIDE SEQUENCE [LARGE SCALE GENOMIC DNA]</scope>
    <source>
        <strain evidence="1">TK-2024</strain>
        <tissue evidence="1">Old leaves</tissue>
    </source>
</reference>
<proteinExistence type="predicted"/>
<dbReference type="EMBL" id="JBBPBM010000460">
    <property type="protein sequence ID" value="KAK8495100.1"/>
    <property type="molecule type" value="Genomic_DNA"/>
</dbReference>
<name>A0ABR2AN64_9ROSI</name>
<evidence type="ECO:0000313" key="2">
    <source>
        <dbReference type="Proteomes" id="UP001472677"/>
    </source>
</evidence>
<gene>
    <name evidence="1" type="ORF">V6N12_008240</name>
</gene>
<organism evidence="1 2">
    <name type="scientific">Hibiscus sabdariffa</name>
    <name type="common">roselle</name>
    <dbReference type="NCBI Taxonomy" id="183260"/>
    <lineage>
        <taxon>Eukaryota</taxon>
        <taxon>Viridiplantae</taxon>
        <taxon>Streptophyta</taxon>
        <taxon>Embryophyta</taxon>
        <taxon>Tracheophyta</taxon>
        <taxon>Spermatophyta</taxon>
        <taxon>Magnoliopsida</taxon>
        <taxon>eudicotyledons</taxon>
        <taxon>Gunneridae</taxon>
        <taxon>Pentapetalae</taxon>
        <taxon>rosids</taxon>
        <taxon>malvids</taxon>
        <taxon>Malvales</taxon>
        <taxon>Malvaceae</taxon>
        <taxon>Malvoideae</taxon>
        <taxon>Hibiscus</taxon>
    </lineage>
</organism>